<evidence type="ECO:0000256" key="1">
    <source>
        <dbReference type="SAM" id="SignalP"/>
    </source>
</evidence>
<dbReference type="SUPFAM" id="SSF51445">
    <property type="entry name" value="(Trans)glycosidases"/>
    <property type="match status" value="1"/>
</dbReference>
<dbReference type="InterPro" id="IPR006103">
    <property type="entry name" value="Glyco_hydro_2_cat"/>
</dbReference>
<dbReference type="Pfam" id="PF02836">
    <property type="entry name" value="Glyco_hydro_2_C"/>
    <property type="match status" value="1"/>
</dbReference>
<gene>
    <name evidence="3" type="ORF">CSC78_08400</name>
</gene>
<feature type="signal peptide" evidence="1">
    <location>
        <begin position="1"/>
        <end position="20"/>
    </location>
</feature>
<reference evidence="3 4" key="1">
    <citation type="submission" date="2017-10" db="EMBL/GenBank/DDBJ databases">
        <title>Whole genome sequencing of members of genus Pseudoxanthomonas.</title>
        <authorList>
            <person name="Kumar S."/>
            <person name="Bansal K."/>
            <person name="Kaur A."/>
            <person name="Patil P."/>
            <person name="Sharma S."/>
            <person name="Patil P.B."/>
        </authorList>
    </citation>
    <scope>NUCLEOTIDE SEQUENCE [LARGE SCALE GENOMIC DNA]</scope>
    <source>
        <strain evidence="3 4">DSM 17109</strain>
    </source>
</reference>
<comment type="caution">
    <text evidence="3">The sequence shown here is derived from an EMBL/GenBank/DDBJ whole genome shotgun (WGS) entry which is preliminary data.</text>
</comment>
<evidence type="ECO:0000313" key="3">
    <source>
        <dbReference type="EMBL" id="KAF1725559.1"/>
    </source>
</evidence>
<keyword evidence="4" id="KW-1185">Reference proteome</keyword>
<dbReference type="Gene3D" id="2.60.40.10">
    <property type="entry name" value="Immunoglobulins"/>
    <property type="match status" value="1"/>
</dbReference>
<protein>
    <recommendedName>
        <fullName evidence="2">Glycoside hydrolase family 2 catalytic domain-containing protein</fullName>
    </recommendedName>
</protein>
<dbReference type="InterPro" id="IPR017853">
    <property type="entry name" value="GH"/>
</dbReference>
<sequence>MLQRLFASILMLALSPLALAAPSQVRIVQQDGAHVLLVDGAPFRVKGAGMSGDRQEALAARGGNSFRTWSTGMDEARVRAMLDRAQRNGLKVAMGIEVGNERHGFDYDDRAAVKGQLERIRREVGLYKDHPAVLMWVVGNELNLHYSNPKVWNAVGGIADMIHAEDPNHPVMTTLAGFDRKLIDLLKARAPSLDLIGIQLYGDIGALPEKLESSGWTGPYVVTEWGPTGHWESPLTTWKAPMEDDASRKAALLQQRYEQVIAADTKQGLGSYVFLWGDKQERTPTWYGLFLPSGASTPAVDAMQYVWTGAWPANRAPSIRPLRLDGRVATDSIVLAAGKSYAAHADAQDADGDAVTYTWTVLHESTATSIGGDREDVPDEVELVLQQDGKGGMTLIAPDAPGAYRLFVEVHDGQGHAAYANLPFLVARP</sequence>
<accession>A0ABQ6ZHZ4</accession>
<organism evidence="3 4">
    <name type="scientific">Pseudoxanthomonas japonensis</name>
    <dbReference type="NCBI Taxonomy" id="69284"/>
    <lineage>
        <taxon>Bacteria</taxon>
        <taxon>Pseudomonadati</taxon>
        <taxon>Pseudomonadota</taxon>
        <taxon>Gammaproteobacteria</taxon>
        <taxon>Lysobacterales</taxon>
        <taxon>Lysobacteraceae</taxon>
        <taxon>Pseudoxanthomonas</taxon>
    </lineage>
</organism>
<dbReference type="Gene3D" id="3.20.20.80">
    <property type="entry name" value="Glycosidases"/>
    <property type="match status" value="1"/>
</dbReference>
<proteinExistence type="predicted"/>
<feature type="domain" description="Glycoside hydrolase family 2 catalytic" evidence="2">
    <location>
        <begin position="86"/>
        <end position="174"/>
    </location>
</feature>
<evidence type="ECO:0000259" key="2">
    <source>
        <dbReference type="Pfam" id="PF02836"/>
    </source>
</evidence>
<dbReference type="Proteomes" id="UP000781710">
    <property type="component" value="Unassembled WGS sequence"/>
</dbReference>
<dbReference type="EMBL" id="PDWW01000009">
    <property type="protein sequence ID" value="KAF1725559.1"/>
    <property type="molecule type" value="Genomic_DNA"/>
</dbReference>
<feature type="chain" id="PRO_5045239318" description="Glycoside hydrolase family 2 catalytic domain-containing protein" evidence="1">
    <location>
        <begin position="21"/>
        <end position="429"/>
    </location>
</feature>
<name>A0ABQ6ZHZ4_9GAMM</name>
<evidence type="ECO:0000313" key="4">
    <source>
        <dbReference type="Proteomes" id="UP000781710"/>
    </source>
</evidence>
<keyword evidence="1" id="KW-0732">Signal</keyword>
<dbReference type="InterPro" id="IPR013783">
    <property type="entry name" value="Ig-like_fold"/>
</dbReference>